<reference evidence="5 6" key="1">
    <citation type="submission" date="2019-12" db="EMBL/GenBank/DDBJ databases">
        <title>Microbes associate with the intestines of laboratory mice.</title>
        <authorList>
            <person name="Navarre W."/>
            <person name="Wong E."/>
        </authorList>
    </citation>
    <scope>NUCLEOTIDE SEQUENCE [LARGE SCALE GENOMIC DNA]</scope>
    <source>
        <strain evidence="5 6">NM66_B29</strain>
    </source>
</reference>
<keyword evidence="6" id="KW-1185">Reference proteome</keyword>
<dbReference type="Gene3D" id="3.40.50.1450">
    <property type="entry name" value="HybD-like"/>
    <property type="match status" value="1"/>
</dbReference>
<accession>A0A6N8JT40</accession>
<sequence>MLDDGVGPAAYDEIVAAYDIPDNVTLLDVGCMALDMLSYVDRCDLILTVDAVDGTGDAPGTVYRFEPEAMARHSGPEASLHDLKLVDLFDAASLMGYEAEGYCLGMQVGNPLPEQFCVGLTPACADALPLLVETVVAELSRRGFPLRKKS</sequence>
<dbReference type="InterPro" id="IPR023430">
    <property type="entry name" value="Pept_HybD-like_dom_sf"/>
</dbReference>
<evidence type="ECO:0000256" key="1">
    <source>
        <dbReference type="ARBA" id="ARBA00006814"/>
    </source>
</evidence>
<gene>
    <name evidence="5" type="ORF">GKZ27_11315</name>
</gene>
<dbReference type="OrthoDB" id="3183651at2"/>
<proteinExistence type="inferred from homology"/>
<keyword evidence="4" id="KW-0378">Hydrolase</keyword>
<evidence type="ECO:0000256" key="3">
    <source>
        <dbReference type="ARBA" id="ARBA00022750"/>
    </source>
</evidence>
<evidence type="ECO:0000313" key="5">
    <source>
        <dbReference type="EMBL" id="MVX62030.1"/>
    </source>
</evidence>
<comment type="caution">
    <text evidence="5">The sequence shown here is derived from an EMBL/GenBank/DDBJ whole genome shotgun (WGS) entry which is preliminary data.</text>
</comment>
<protein>
    <submittedName>
        <fullName evidence="5">Hydrogenase maturation protease</fullName>
    </submittedName>
</protein>
<evidence type="ECO:0000313" key="6">
    <source>
        <dbReference type="Proteomes" id="UP000463388"/>
    </source>
</evidence>
<name>A0A6N8JT40_9ACTN</name>
<dbReference type="InterPro" id="IPR000671">
    <property type="entry name" value="Peptidase_A31"/>
</dbReference>
<evidence type="ECO:0000256" key="4">
    <source>
        <dbReference type="ARBA" id="ARBA00022801"/>
    </source>
</evidence>
<evidence type="ECO:0000256" key="2">
    <source>
        <dbReference type="ARBA" id="ARBA00022670"/>
    </source>
</evidence>
<dbReference type="PRINTS" id="PR00446">
    <property type="entry name" value="HYDRGNUPTAKE"/>
</dbReference>
<dbReference type="PANTHER" id="PTHR30302:SF1">
    <property type="entry name" value="HYDROGENASE 2 MATURATION PROTEASE"/>
    <property type="match status" value="1"/>
</dbReference>
<dbReference type="Pfam" id="PF01750">
    <property type="entry name" value="HycI"/>
    <property type="match status" value="1"/>
</dbReference>
<dbReference type="GO" id="GO:0008047">
    <property type="term" value="F:enzyme activator activity"/>
    <property type="evidence" value="ECO:0007669"/>
    <property type="project" value="InterPro"/>
</dbReference>
<comment type="similarity">
    <text evidence="1">Belongs to the peptidase A31 family.</text>
</comment>
<dbReference type="Proteomes" id="UP000463388">
    <property type="component" value="Unassembled WGS sequence"/>
</dbReference>
<dbReference type="AlphaFoldDB" id="A0A6N8JT40"/>
<dbReference type="EMBL" id="WSRR01000048">
    <property type="protein sequence ID" value="MVX62030.1"/>
    <property type="molecule type" value="Genomic_DNA"/>
</dbReference>
<keyword evidence="2 5" id="KW-0645">Protease</keyword>
<keyword evidence="3" id="KW-0064">Aspartyl protease</keyword>
<organism evidence="5 6">
    <name type="scientific">Adlercreutzia mucosicola</name>
    <dbReference type="NCBI Taxonomy" id="580026"/>
    <lineage>
        <taxon>Bacteria</taxon>
        <taxon>Bacillati</taxon>
        <taxon>Actinomycetota</taxon>
        <taxon>Coriobacteriia</taxon>
        <taxon>Eggerthellales</taxon>
        <taxon>Eggerthellaceae</taxon>
        <taxon>Adlercreutzia</taxon>
    </lineage>
</organism>
<dbReference type="NCBIfam" id="TIGR00072">
    <property type="entry name" value="hydrog_prot"/>
    <property type="match status" value="1"/>
</dbReference>
<dbReference type="SUPFAM" id="SSF53163">
    <property type="entry name" value="HybD-like"/>
    <property type="match status" value="1"/>
</dbReference>
<dbReference type="GO" id="GO:0016485">
    <property type="term" value="P:protein processing"/>
    <property type="evidence" value="ECO:0007669"/>
    <property type="project" value="TreeGrafter"/>
</dbReference>
<dbReference type="GO" id="GO:0004190">
    <property type="term" value="F:aspartic-type endopeptidase activity"/>
    <property type="evidence" value="ECO:0007669"/>
    <property type="project" value="UniProtKB-KW"/>
</dbReference>
<dbReference type="PANTHER" id="PTHR30302">
    <property type="entry name" value="HYDROGENASE 1 MATURATION PROTEASE"/>
    <property type="match status" value="1"/>
</dbReference>